<evidence type="ECO:0000313" key="1">
    <source>
        <dbReference type="EMBL" id="TYT34964.1"/>
    </source>
</evidence>
<keyword evidence="2" id="KW-1185">Reference proteome</keyword>
<dbReference type="EMBL" id="VTFR01000002">
    <property type="protein sequence ID" value="TYT34964.1"/>
    <property type="molecule type" value="Genomic_DNA"/>
</dbReference>
<proteinExistence type="predicted"/>
<organism evidence="1 2">
    <name type="scientific">Lelliottia nimipressuralis</name>
    <dbReference type="NCBI Taxonomy" id="69220"/>
    <lineage>
        <taxon>Bacteria</taxon>
        <taxon>Pseudomonadati</taxon>
        <taxon>Pseudomonadota</taxon>
        <taxon>Gammaproteobacteria</taxon>
        <taxon>Enterobacterales</taxon>
        <taxon>Enterobacteriaceae</taxon>
        <taxon>Lelliottia</taxon>
    </lineage>
</organism>
<comment type="caution">
    <text evidence="1">The sequence shown here is derived from an EMBL/GenBank/DDBJ whole genome shotgun (WGS) entry which is preliminary data.</text>
</comment>
<dbReference type="RefSeq" id="WP_129036260.1">
    <property type="nucleotide sequence ID" value="NZ_SDDX01000028.1"/>
</dbReference>
<evidence type="ECO:0000313" key="2">
    <source>
        <dbReference type="Proteomes" id="UP000323910"/>
    </source>
</evidence>
<dbReference type="Proteomes" id="UP000323910">
    <property type="component" value="Unassembled WGS sequence"/>
</dbReference>
<name>A0ABY3P6L5_9ENTR</name>
<evidence type="ECO:0008006" key="3">
    <source>
        <dbReference type="Google" id="ProtNLM"/>
    </source>
</evidence>
<gene>
    <name evidence="1" type="ORF">FZO59_04840</name>
</gene>
<accession>A0ABY3P6L5</accession>
<reference evidence="1 2" key="1">
    <citation type="submission" date="2019-08" db="EMBL/GenBank/DDBJ databases">
        <title>The draft genome of Lelliottia nimipressuralis strain CICC 24156.</title>
        <authorList>
            <person name="Wu W."/>
            <person name="Feng Y."/>
            <person name="Zong Z."/>
        </authorList>
    </citation>
    <scope>NUCLEOTIDE SEQUENCE [LARGE SCALE GENOMIC DNA]</scope>
    <source>
        <strain evidence="1 2">CICC 24156</strain>
    </source>
</reference>
<sequence>MKEQKRCAICNHEFDKSTMHYRPEVSRGFTKEWFYCDACNEKRLKLLNLKSAKTAFNNQRRNNFNRSSIRRSHY</sequence>
<protein>
    <recommendedName>
        <fullName evidence="3">HNH endonuclease</fullName>
    </recommendedName>
</protein>